<comment type="caution">
    <text evidence="2">The sequence shown here is derived from an EMBL/GenBank/DDBJ whole genome shotgun (WGS) entry which is preliminary data.</text>
</comment>
<dbReference type="Proteomes" id="UP000717696">
    <property type="component" value="Unassembled WGS sequence"/>
</dbReference>
<dbReference type="AlphaFoldDB" id="A0A9P9CYS2"/>
<evidence type="ECO:0000313" key="2">
    <source>
        <dbReference type="EMBL" id="KAH7109555.1"/>
    </source>
</evidence>
<accession>A0A9P9CYS2</accession>
<protein>
    <submittedName>
        <fullName evidence="2">Uncharacterized protein</fullName>
    </submittedName>
</protein>
<reference evidence="2" key="1">
    <citation type="journal article" date="2021" name="Nat. Commun.">
        <title>Genetic determinants of endophytism in the Arabidopsis root mycobiome.</title>
        <authorList>
            <person name="Mesny F."/>
            <person name="Miyauchi S."/>
            <person name="Thiergart T."/>
            <person name="Pickel B."/>
            <person name="Atanasova L."/>
            <person name="Karlsson M."/>
            <person name="Huettel B."/>
            <person name="Barry K.W."/>
            <person name="Haridas S."/>
            <person name="Chen C."/>
            <person name="Bauer D."/>
            <person name="Andreopoulos W."/>
            <person name="Pangilinan J."/>
            <person name="LaButti K."/>
            <person name="Riley R."/>
            <person name="Lipzen A."/>
            <person name="Clum A."/>
            <person name="Drula E."/>
            <person name="Henrissat B."/>
            <person name="Kohler A."/>
            <person name="Grigoriev I.V."/>
            <person name="Martin F.M."/>
            <person name="Hacquard S."/>
        </authorList>
    </citation>
    <scope>NUCLEOTIDE SEQUENCE</scope>
    <source>
        <strain evidence="2">MPI-CAGE-AT-0021</strain>
    </source>
</reference>
<sequence>MVSTNPFSVSVNDYDSLALTEKPAEDLDAAGDSPQASESSSATVSRKRFRTPTAVDIW</sequence>
<proteinExistence type="predicted"/>
<gene>
    <name evidence="2" type="ORF">B0J13DRAFT_462869</name>
</gene>
<evidence type="ECO:0000313" key="3">
    <source>
        <dbReference type="Proteomes" id="UP000717696"/>
    </source>
</evidence>
<feature type="non-terminal residue" evidence="2">
    <location>
        <position position="58"/>
    </location>
</feature>
<dbReference type="OrthoDB" id="5074281at2759"/>
<evidence type="ECO:0000256" key="1">
    <source>
        <dbReference type="SAM" id="MobiDB-lite"/>
    </source>
</evidence>
<dbReference type="EMBL" id="JAGMUU010000070">
    <property type="protein sequence ID" value="KAH7109555.1"/>
    <property type="molecule type" value="Genomic_DNA"/>
</dbReference>
<organism evidence="2 3">
    <name type="scientific">Dactylonectria estremocensis</name>
    <dbReference type="NCBI Taxonomy" id="1079267"/>
    <lineage>
        <taxon>Eukaryota</taxon>
        <taxon>Fungi</taxon>
        <taxon>Dikarya</taxon>
        <taxon>Ascomycota</taxon>
        <taxon>Pezizomycotina</taxon>
        <taxon>Sordariomycetes</taxon>
        <taxon>Hypocreomycetidae</taxon>
        <taxon>Hypocreales</taxon>
        <taxon>Nectriaceae</taxon>
        <taxon>Dactylonectria</taxon>
    </lineage>
</organism>
<keyword evidence="3" id="KW-1185">Reference proteome</keyword>
<name>A0A9P9CYS2_9HYPO</name>
<feature type="region of interest" description="Disordered" evidence="1">
    <location>
        <begin position="20"/>
        <end position="58"/>
    </location>
</feature>
<feature type="compositionally biased region" description="Polar residues" evidence="1">
    <location>
        <begin position="34"/>
        <end position="44"/>
    </location>
</feature>